<protein>
    <submittedName>
        <fullName evidence="2">Uncharacterized protein</fullName>
    </submittedName>
</protein>
<feature type="region of interest" description="Disordered" evidence="1">
    <location>
        <begin position="1"/>
        <end position="78"/>
    </location>
</feature>
<name>A0A3P7G9L3_WUCBA</name>
<reference evidence="2 3" key="1">
    <citation type="submission" date="2018-11" db="EMBL/GenBank/DDBJ databases">
        <authorList>
            <consortium name="Pathogen Informatics"/>
        </authorList>
    </citation>
    <scope>NUCLEOTIDE SEQUENCE [LARGE SCALE GENOMIC DNA]</scope>
</reference>
<proteinExistence type="predicted"/>
<organism evidence="2 3">
    <name type="scientific">Wuchereria bancrofti</name>
    <dbReference type="NCBI Taxonomy" id="6293"/>
    <lineage>
        <taxon>Eukaryota</taxon>
        <taxon>Metazoa</taxon>
        <taxon>Ecdysozoa</taxon>
        <taxon>Nematoda</taxon>
        <taxon>Chromadorea</taxon>
        <taxon>Rhabditida</taxon>
        <taxon>Spirurina</taxon>
        <taxon>Spiruromorpha</taxon>
        <taxon>Filarioidea</taxon>
        <taxon>Onchocercidae</taxon>
        <taxon>Wuchereria</taxon>
    </lineage>
</organism>
<accession>A0A3P7G9L3</accession>
<dbReference type="Proteomes" id="UP000270924">
    <property type="component" value="Unassembled WGS sequence"/>
</dbReference>
<gene>
    <name evidence="2" type="ORF">WBA_LOCUS10023</name>
</gene>
<dbReference type="AlphaFoldDB" id="A0A3P7G9L3"/>
<keyword evidence="3" id="KW-1185">Reference proteome</keyword>
<evidence type="ECO:0000256" key="1">
    <source>
        <dbReference type="SAM" id="MobiDB-lite"/>
    </source>
</evidence>
<feature type="non-terminal residue" evidence="2">
    <location>
        <position position="78"/>
    </location>
</feature>
<feature type="compositionally biased region" description="Basic and acidic residues" evidence="1">
    <location>
        <begin position="58"/>
        <end position="71"/>
    </location>
</feature>
<evidence type="ECO:0000313" key="2">
    <source>
        <dbReference type="EMBL" id="VDM18175.1"/>
    </source>
</evidence>
<dbReference type="EMBL" id="UYWW01010866">
    <property type="protein sequence ID" value="VDM18175.1"/>
    <property type="molecule type" value="Genomic_DNA"/>
</dbReference>
<evidence type="ECO:0000313" key="3">
    <source>
        <dbReference type="Proteomes" id="UP000270924"/>
    </source>
</evidence>
<feature type="compositionally biased region" description="Polar residues" evidence="1">
    <location>
        <begin position="1"/>
        <end position="11"/>
    </location>
</feature>
<sequence length="78" mass="8613">MGRTNPSSSAELSPIAADEHIEDVNDKSEEMNSKETKEDGDATDTAAIVIVNSSIEENPLKQRNDLSDHVYSESYEEQ</sequence>
<dbReference type="InParanoid" id="A0A3P7G9L3"/>
<feature type="compositionally biased region" description="Basic and acidic residues" evidence="1">
    <location>
        <begin position="17"/>
        <end position="40"/>
    </location>
</feature>